<dbReference type="InterPro" id="IPR032710">
    <property type="entry name" value="NTF2-like_dom_sf"/>
</dbReference>
<evidence type="ECO:0000259" key="1">
    <source>
        <dbReference type="Pfam" id="PF12680"/>
    </source>
</evidence>
<protein>
    <recommendedName>
        <fullName evidence="1">SnoaL-like domain-containing protein</fullName>
    </recommendedName>
</protein>
<feature type="domain" description="SnoaL-like" evidence="1">
    <location>
        <begin position="18"/>
        <end position="129"/>
    </location>
</feature>
<dbReference type="OrthoDB" id="4153705at2"/>
<proteinExistence type="predicted"/>
<dbReference type="Proteomes" id="UP000295578">
    <property type="component" value="Unassembled WGS sequence"/>
</dbReference>
<accession>A0A4R5BS85</accession>
<reference evidence="2 3" key="1">
    <citation type="submission" date="2019-03" db="EMBL/GenBank/DDBJ databases">
        <title>Draft genome sequences of novel Actinobacteria.</title>
        <authorList>
            <person name="Sahin N."/>
            <person name="Ay H."/>
            <person name="Saygin H."/>
        </authorList>
    </citation>
    <scope>NUCLEOTIDE SEQUENCE [LARGE SCALE GENOMIC DNA]</scope>
    <source>
        <strain evidence="2 3">DSM 45941</strain>
    </source>
</reference>
<comment type="caution">
    <text evidence="2">The sequence shown here is derived from an EMBL/GenBank/DDBJ whole genome shotgun (WGS) entry which is preliminary data.</text>
</comment>
<gene>
    <name evidence="2" type="ORF">E1293_05780</name>
</gene>
<evidence type="ECO:0000313" key="3">
    <source>
        <dbReference type="Proteomes" id="UP000295578"/>
    </source>
</evidence>
<dbReference type="SUPFAM" id="SSF54427">
    <property type="entry name" value="NTF2-like"/>
    <property type="match status" value="1"/>
</dbReference>
<dbReference type="AlphaFoldDB" id="A0A4R5BS85"/>
<dbReference type="RefSeq" id="WP_132194568.1">
    <property type="nucleotide sequence ID" value="NZ_SMKY01000015.1"/>
</dbReference>
<evidence type="ECO:0000313" key="2">
    <source>
        <dbReference type="EMBL" id="TDD88905.1"/>
    </source>
</evidence>
<sequence>MSAETQAIGTQTFELWSRMWNGEVALVDQIMAPRFRLRYAQPTPGTDAFDHIRERPQLAEMITRFRQARHGLTFAPDGEPVTELHLTGGRATGKVARPYLAHLTDETGRQRHISGIDMLRLEDGLITEVWSVSGGKEGRPFHPGGPGPR</sequence>
<dbReference type="Pfam" id="PF12680">
    <property type="entry name" value="SnoaL_2"/>
    <property type="match status" value="1"/>
</dbReference>
<name>A0A4R5BS85_9ACTN</name>
<dbReference type="InterPro" id="IPR037401">
    <property type="entry name" value="SnoaL-like"/>
</dbReference>
<dbReference type="Gene3D" id="3.10.450.50">
    <property type="match status" value="1"/>
</dbReference>
<keyword evidence="3" id="KW-1185">Reference proteome</keyword>
<organism evidence="2 3">
    <name type="scientific">Actinomadura darangshiensis</name>
    <dbReference type="NCBI Taxonomy" id="705336"/>
    <lineage>
        <taxon>Bacteria</taxon>
        <taxon>Bacillati</taxon>
        <taxon>Actinomycetota</taxon>
        <taxon>Actinomycetes</taxon>
        <taxon>Streptosporangiales</taxon>
        <taxon>Thermomonosporaceae</taxon>
        <taxon>Actinomadura</taxon>
    </lineage>
</organism>
<dbReference type="EMBL" id="SMKY01000015">
    <property type="protein sequence ID" value="TDD88905.1"/>
    <property type="molecule type" value="Genomic_DNA"/>
</dbReference>